<dbReference type="GO" id="GO:0004331">
    <property type="term" value="F:fructose-2,6-bisphosphate 2-phosphatase activity"/>
    <property type="evidence" value="ECO:0007669"/>
    <property type="project" value="TreeGrafter"/>
</dbReference>
<evidence type="ECO:0000256" key="1">
    <source>
        <dbReference type="ARBA" id="ARBA00022741"/>
    </source>
</evidence>
<evidence type="ECO:0000313" key="5">
    <source>
        <dbReference type="EMBL" id="CDQ98266.1"/>
    </source>
</evidence>
<gene>
    <name evidence="5" type="ORF">GSONMT00039160001</name>
</gene>
<dbReference type="GO" id="GO:0003873">
    <property type="term" value="F:6-phosphofructo-2-kinase activity"/>
    <property type="evidence" value="ECO:0007669"/>
    <property type="project" value="InterPro"/>
</dbReference>
<dbReference type="InterPro" id="IPR013079">
    <property type="entry name" value="6Phosfructo_kin"/>
</dbReference>
<dbReference type="PaxDb" id="8022-A0A060Z2Q3"/>
<dbReference type="Gene3D" id="3.40.50.300">
    <property type="entry name" value="P-loop containing nucleotide triphosphate hydrolases"/>
    <property type="match status" value="1"/>
</dbReference>
<dbReference type="GO" id="GO:0006003">
    <property type="term" value="P:fructose 2,6-bisphosphate metabolic process"/>
    <property type="evidence" value="ECO:0007669"/>
    <property type="project" value="InterPro"/>
</dbReference>
<dbReference type="InterPro" id="IPR003094">
    <property type="entry name" value="6Pfruct_kin"/>
</dbReference>
<dbReference type="SUPFAM" id="SSF52540">
    <property type="entry name" value="P-loop containing nucleoside triphosphate hydrolases"/>
    <property type="match status" value="1"/>
</dbReference>
<proteinExistence type="predicted"/>
<evidence type="ECO:0000256" key="3">
    <source>
        <dbReference type="SAM" id="MobiDB-lite"/>
    </source>
</evidence>
<sequence length="168" mass="19266">MYDQLSHPHCDGGPPSEREDLHLQEADPLSQLDWCANQRRECVKIYKSFEFFRPDNEEGLKIRRQCALTALNDVCQYLTVEGGQVAVFDATNTTRERRWTITRFAEQNGFKVFFVESVCEDPDVIAENIAVRVISAIFQHCSCVTGCIKDQTLLSILAHKIQDFCFNN</sequence>
<dbReference type="Pfam" id="PF01591">
    <property type="entry name" value="6PF2K"/>
    <property type="match status" value="1"/>
</dbReference>
<evidence type="ECO:0000259" key="4">
    <source>
        <dbReference type="Pfam" id="PF01591"/>
    </source>
</evidence>
<reference evidence="5" key="1">
    <citation type="journal article" date="2014" name="Nat. Commun.">
        <title>The rainbow trout genome provides novel insights into evolution after whole-genome duplication in vertebrates.</title>
        <authorList>
            <person name="Berthelot C."/>
            <person name="Brunet F."/>
            <person name="Chalopin D."/>
            <person name="Juanchich A."/>
            <person name="Bernard M."/>
            <person name="Noel B."/>
            <person name="Bento P."/>
            <person name="Da Silva C."/>
            <person name="Labadie K."/>
            <person name="Alberti A."/>
            <person name="Aury J.M."/>
            <person name="Louis A."/>
            <person name="Dehais P."/>
            <person name="Bardou P."/>
            <person name="Montfort J."/>
            <person name="Klopp C."/>
            <person name="Cabau C."/>
            <person name="Gaspin C."/>
            <person name="Thorgaard G.H."/>
            <person name="Boussaha M."/>
            <person name="Quillet E."/>
            <person name="Guyomard R."/>
            <person name="Galiana D."/>
            <person name="Bobe J."/>
            <person name="Volff J.N."/>
            <person name="Genet C."/>
            <person name="Wincker P."/>
            <person name="Jaillon O."/>
            <person name="Roest Crollius H."/>
            <person name="Guiguen Y."/>
        </authorList>
    </citation>
    <scope>NUCLEOTIDE SEQUENCE [LARGE SCALE GENOMIC DNA]</scope>
</reference>
<evidence type="ECO:0000256" key="2">
    <source>
        <dbReference type="ARBA" id="ARBA00022840"/>
    </source>
</evidence>
<dbReference type="GO" id="GO:0006000">
    <property type="term" value="P:fructose metabolic process"/>
    <property type="evidence" value="ECO:0007669"/>
    <property type="project" value="InterPro"/>
</dbReference>
<dbReference type="EMBL" id="FR936206">
    <property type="protein sequence ID" value="CDQ98266.1"/>
    <property type="molecule type" value="Genomic_DNA"/>
</dbReference>
<protein>
    <recommendedName>
        <fullName evidence="4">6-phosphofructo-2-kinase domain-containing protein</fullName>
    </recommendedName>
</protein>
<evidence type="ECO:0000313" key="6">
    <source>
        <dbReference type="Proteomes" id="UP000193380"/>
    </source>
</evidence>
<keyword evidence="1" id="KW-0547">Nucleotide-binding</keyword>
<name>A0A060Z2Q3_ONCMY</name>
<dbReference type="Proteomes" id="UP000193380">
    <property type="component" value="Unassembled WGS sequence"/>
</dbReference>
<dbReference type="GO" id="GO:0005524">
    <property type="term" value="F:ATP binding"/>
    <property type="evidence" value="ECO:0007669"/>
    <property type="project" value="UniProtKB-KW"/>
</dbReference>
<keyword evidence="2" id="KW-0067">ATP-binding</keyword>
<dbReference type="STRING" id="8022.A0A060Z2Q3"/>
<dbReference type="PRINTS" id="PR00991">
    <property type="entry name" value="6PFRUCTKNASE"/>
</dbReference>
<dbReference type="PANTHER" id="PTHR10606">
    <property type="entry name" value="6-PHOSPHOFRUCTO-2-KINASE/FRUCTOSE-2,6-BISPHOSPHATASE"/>
    <property type="match status" value="1"/>
</dbReference>
<feature type="region of interest" description="Disordered" evidence="3">
    <location>
        <begin position="1"/>
        <end position="20"/>
    </location>
</feature>
<reference evidence="5" key="2">
    <citation type="submission" date="2014-03" db="EMBL/GenBank/DDBJ databases">
        <authorList>
            <person name="Genoscope - CEA"/>
        </authorList>
    </citation>
    <scope>NUCLEOTIDE SEQUENCE</scope>
</reference>
<dbReference type="PANTHER" id="PTHR10606:SF14">
    <property type="entry name" value="6-PHOSPHOFRUCTO-2-KINASE_FRUCTOSE-2,6-BISPHOSPHATASE 4"/>
    <property type="match status" value="1"/>
</dbReference>
<dbReference type="AlphaFoldDB" id="A0A060Z2Q3"/>
<dbReference type="GO" id="GO:0005829">
    <property type="term" value="C:cytosol"/>
    <property type="evidence" value="ECO:0007669"/>
    <property type="project" value="TreeGrafter"/>
</dbReference>
<accession>A0A060Z2Q3</accession>
<dbReference type="InterPro" id="IPR027417">
    <property type="entry name" value="P-loop_NTPase"/>
</dbReference>
<organism evidence="5 6">
    <name type="scientific">Oncorhynchus mykiss</name>
    <name type="common">Rainbow trout</name>
    <name type="synonym">Salmo gairdneri</name>
    <dbReference type="NCBI Taxonomy" id="8022"/>
    <lineage>
        <taxon>Eukaryota</taxon>
        <taxon>Metazoa</taxon>
        <taxon>Chordata</taxon>
        <taxon>Craniata</taxon>
        <taxon>Vertebrata</taxon>
        <taxon>Euteleostomi</taxon>
        <taxon>Actinopterygii</taxon>
        <taxon>Neopterygii</taxon>
        <taxon>Teleostei</taxon>
        <taxon>Protacanthopterygii</taxon>
        <taxon>Salmoniformes</taxon>
        <taxon>Salmonidae</taxon>
        <taxon>Salmoninae</taxon>
        <taxon>Oncorhynchus</taxon>
    </lineage>
</organism>
<feature type="domain" description="6-phosphofructo-2-kinase" evidence="4">
    <location>
        <begin position="36"/>
        <end position="132"/>
    </location>
</feature>